<accession>A0A098YPE3</accession>
<evidence type="ECO:0000256" key="5">
    <source>
        <dbReference type="SAM" id="MobiDB-lite"/>
    </source>
</evidence>
<protein>
    <submittedName>
        <fullName evidence="7">Thioredoxin</fullName>
    </submittedName>
</protein>
<feature type="region of interest" description="Disordered" evidence="5">
    <location>
        <begin position="24"/>
        <end position="43"/>
    </location>
</feature>
<reference evidence="7 8" key="1">
    <citation type="submission" date="2014-07" db="EMBL/GenBank/DDBJ databases">
        <authorList>
            <person name="McCorrison J."/>
            <person name="Sanka R."/>
            <person name="Torralba M."/>
            <person name="Gillis M."/>
            <person name="Haft D.H."/>
            <person name="Methe B."/>
            <person name="Sutton G."/>
            <person name="Nelson K.E."/>
        </authorList>
    </citation>
    <scope>NUCLEOTIDE SEQUENCE [LARGE SCALE GENOMIC DNA]</scope>
    <source>
        <strain evidence="7 8">S9-PR14</strain>
    </source>
</reference>
<dbReference type="Pfam" id="PF00578">
    <property type="entry name" value="AhpC-TSA"/>
    <property type="match status" value="1"/>
</dbReference>
<keyword evidence="4" id="KW-0676">Redox-active center</keyword>
<evidence type="ECO:0000256" key="1">
    <source>
        <dbReference type="ARBA" id="ARBA00004196"/>
    </source>
</evidence>
<feature type="compositionally biased region" description="Low complexity" evidence="5">
    <location>
        <begin position="24"/>
        <end position="35"/>
    </location>
</feature>
<keyword evidence="3" id="KW-1015">Disulfide bond</keyword>
<dbReference type="Gene3D" id="3.40.30.10">
    <property type="entry name" value="Glutaredoxin"/>
    <property type="match status" value="1"/>
</dbReference>
<gene>
    <name evidence="7" type="ORF">HMPREF9304_08915</name>
</gene>
<dbReference type="InterPro" id="IPR013766">
    <property type="entry name" value="Thioredoxin_domain"/>
</dbReference>
<dbReference type="GO" id="GO:0030313">
    <property type="term" value="C:cell envelope"/>
    <property type="evidence" value="ECO:0007669"/>
    <property type="project" value="UniProtKB-SubCell"/>
</dbReference>
<feature type="domain" description="Thioredoxin" evidence="6">
    <location>
        <begin position="38"/>
        <end position="178"/>
    </location>
</feature>
<keyword evidence="2" id="KW-0201">Cytochrome c-type biogenesis</keyword>
<dbReference type="PROSITE" id="PS00194">
    <property type="entry name" value="THIOREDOXIN_1"/>
    <property type="match status" value="1"/>
</dbReference>
<comment type="subcellular location">
    <subcellularLocation>
        <location evidence="1">Cell envelope</location>
    </subcellularLocation>
</comment>
<dbReference type="PROSITE" id="PS51257">
    <property type="entry name" value="PROKAR_LIPOPROTEIN"/>
    <property type="match status" value="1"/>
</dbReference>
<dbReference type="PROSITE" id="PS51352">
    <property type="entry name" value="THIOREDOXIN_2"/>
    <property type="match status" value="1"/>
</dbReference>
<organism evidence="7 8">
    <name type="scientific">Hoylesella timonensis S9-PR14</name>
    <dbReference type="NCBI Taxonomy" id="1401062"/>
    <lineage>
        <taxon>Bacteria</taxon>
        <taxon>Pseudomonadati</taxon>
        <taxon>Bacteroidota</taxon>
        <taxon>Bacteroidia</taxon>
        <taxon>Bacteroidales</taxon>
        <taxon>Prevotellaceae</taxon>
        <taxon>Hoylesella</taxon>
    </lineage>
</organism>
<dbReference type="PANTHER" id="PTHR42852">
    <property type="entry name" value="THIOL:DISULFIDE INTERCHANGE PROTEIN DSBE"/>
    <property type="match status" value="1"/>
</dbReference>
<dbReference type="AlphaFoldDB" id="A0A098YPE3"/>
<evidence type="ECO:0000256" key="4">
    <source>
        <dbReference type="ARBA" id="ARBA00023284"/>
    </source>
</evidence>
<evidence type="ECO:0000256" key="2">
    <source>
        <dbReference type="ARBA" id="ARBA00022748"/>
    </source>
</evidence>
<evidence type="ECO:0000313" key="7">
    <source>
        <dbReference type="EMBL" id="KGI21630.1"/>
    </source>
</evidence>
<dbReference type="EMBL" id="JRPQ01000137">
    <property type="protein sequence ID" value="KGI21630.1"/>
    <property type="molecule type" value="Genomic_DNA"/>
</dbReference>
<dbReference type="RefSeq" id="WP_036928210.1">
    <property type="nucleotide sequence ID" value="NZ_JRPQ01000137.1"/>
</dbReference>
<dbReference type="Proteomes" id="UP000029723">
    <property type="component" value="Unassembled WGS sequence"/>
</dbReference>
<dbReference type="InterPro" id="IPR000866">
    <property type="entry name" value="AhpC/TSA"/>
</dbReference>
<dbReference type="GO" id="GO:0017004">
    <property type="term" value="P:cytochrome complex assembly"/>
    <property type="evidence" value="ECO:0007669"/>
    <property type="project" value="UniProtKB-KW"/>
</dbReference>
<proteinExistence type="predicted"/>
<dbReference type="PANTHER" id="PTHR42852:SF6">
    <property type="entry name" value="THIOL:DISULFIDE INTERCHANGE PROTEIN DSBE"/>
    <property type="match status" value="1"/>
</dbReference>
<name>A0A098YPE3_9BACT</name>
<sequence length="178" mass="19854">MKPITGIIIMLAGWLMMSSCQQKKQQPAAPAAPQEQKQDTENTIPTFTMNDINGKPVAIQDEMAKNKLTILDFWASWCGPCMHEAPNVVAVYNDYQSKGLGIVGISLDNDEAAWKEAVEQLHMNWTQLSDLKGWDNEAARLFRVNSIPHTVIINSKGEVLAEDLRGDELRKFVAAQLD</sequence>
<comment type="caution">
    <text evidence="7">The sequence shown here is derived from an EMBL/GenBank/DDBJ whole genome shotgun (WGS) entry which is preliminary data.</text>
</comment>
<dbReference type="InterPro" id="IPR050553">
    <property type="entry name" value="Thioredoxin_ResA/DsbE_sf"/>
</dbReference>
<dbReference type="OrthoDB" id="9794348at2"/>
<dbReference type="CDD" id="cd02966">
    <property type="entry name" value="TlpA_like_family"/>
    <property type="match status" value="1"/>
</dbReference>
<dbReference type="InterPro" id="IPR036249">
    <property type="entry name" value="Thioredoxin-like_sf"/>
</dbReference>
<evidence type="ECO:0000259" key="6">
    <source>
        <dbReference type="PROSITE" id="PS51352"/>
    </source>
</evidence>
<evidence type="ECO:0000313" key="8">
    <source>
        <dbReference type="Proteomes" id="UP000029723"/>
    </source>
</evidence>
<dbReference type="SUPFAM" id="SSF52833">
    <property type="entry name" value="Thioredoxin-like"/>
    <property type="match status" value="1"/>
</dbReference>
<dbReference type="InterPro" id="IPR017937">
    <property type="entry name" value="Thioredoxin_CS"/>
</dbReference>
<evidence type="ECO:0000256" key="3">
    <source>
        <dbReference type="ARBA" id="ARBA00023157"/>
    </source>
</evidence>